<dbReference type="AlphaFoldDB" id="A0A212L7S2"/>
<protein>
    <submittedName>
        <fullName evidence="1">Uncharacterized protein</fullName>
    </submittedName>
</protein>
<dbReference type="EMBL" id="FMJC01000002">
    <property type="protein sequence ID" value="SCM73622.1"/>
    <property type="molecule type" value="Genomic_DNA"/>
</dbReference>
<accession>A0A212L7S2</accession>
<reference evidence="1" key="1">
    <citation type="submission" date="2016-08" db="EMBL/GenBank/DDBJ databases">
        <authorList>
            <person name="Seilhamer J.J."/>
        </authorList>
    </citation>
    <scope>NUCLEOTIDE SEQUENCE</scope>
    <source>
        <strain evidence="1">86-1</strain>
    </source>
</reference>
<sequence>MLLKHSLFQRIILAKNVVFTRIHATSWRLPPSRQQSNFKVKLL</sequence>
<organism evidence="1">
    <name type="scientific">uncultured Desulfovibrio sp</name>
    <dbReference type="NCBI Taxonomy" id="167968"/>
    <lineage>
        <taxon>Bacteria</taxon>
        <taxon>Pseudomonadati</taxon>
        <taxon>Thermodesulfobacteriota</taxon>
        <taxon>Desulfovibrionia</taxon>
        <taxon>Desulfovibrionales</taxon>
        <taxon>Desulfovibrionaceae</taxon>
        <taxon>Desulfovibrio</taxon>
        <taxon>environmental samples</taxon>
    </lineage>
</organism>
<proteinExistence type="predicted"/>
<evidence type="ECO:0000313" key="1">
    <source>
        <dbReference type="EMBL" id="SCM73622.1"/>
    </source>
</evidence>
<gene>
    <name evidence="1" type="ORF">KL86DES1_21420</name>
</gene>
<name>A0A212L7S2_9BACT</name>